<dbReference type="EMBL" id="JAUJFL010000002">
    <property type="protein sequence ID" value="KAK2609655.1"/>
    <property type="molecule type" value="Genomic_DNA"/>
</dbReference>
<protein>
    <submittedName>
        <fullName evidence="1">Uncharacterized protein</fullName>
    </submittedName>
</protein>
<proteinExistence type="predicted"/>
<reference evidence="1" key="1">
    <citation type="submission" date="2023-06" db="EMBL/GenBank/DDBJ databases">
        <authorList>
            <person name="Noh H."/>
        </authorList>
    </citation>
    <scope>NUCLEOTIDE SEQUENCE</scope>
    <source>
        <strain evidence="1">DUCC20226</strain>
    </source>
</reference>
<accession>A0AAD9W5H4</accession>
<dbReference type="Proteomes" id="UP001265746">
    <property type="component" value="Unassembled WGS sequence"/>
</dbReference>
<evidence type="ECO:0000313" key="2">
    <source>
        <dbReference type="Proteomes" id="UP001265746"/>
    </source>
</evidence>
<gene>
    <name evidence="1" type="ORF">N8I77_003147</name>
</gene>
<dbReference type="AlphaFoldDB" id="A0AAD9W5H4"/>
<name>A0AAD9W5H4_PHOAM</name>
<comment type="caution">
    <text evidence="1">The sequence shown here is derived from an EMBL/GenBank/DDBJ whole genome shotgun (WGS) entry which is preliminary data.</text>
</comment>
<keyword evidence="2" id="KW-1185">Reference proteome</keyword>
<evidence type="ECO:0000313" key="1">
    <source>
        <dbReference type="EMBL" id="KAK2609655.1"/>
    </source>
</evidence>
<organism evidence="1 2">
    <name type="scientific">Phomopsis amygdali</name>
    <name type="common">Fusicoccum amygdali</name>
    <dbReference type="NCBI Taxonomy" id="1214568"/>
    <lineage>
        <taxon>Eukaryota</taxon>
        <taxon>Fungi</taxon>
        <taxon>Dikarya</taxon>
        <taxon>Ascomycota</taxon>
        <taxon>Pezizomycotina</taxon>
        <taxon>Sordariomycetes</taxon>
        <taxon>Sordariomycetidae</taxon>
        <taxon>Diaporthales</taxon>
        <taxon>Diaporthaceae</taxon>
        <taxon>Diaporthe</taxon>
    </lineage>
</organism>
<sequence length="225" mass="24447">MAGGAGYDQMTYIVLRSTSDLLLLVDPQPQHHLRVPWLVDAPISTSHERAHLEHRLGLRSVFTPSPDGLLDQICVLKIRPKRVPHALRHVYRRRDAGGAVVAVVEIVNEPRPLGRCQEGLEPGGSNIGQAGLVAARSLETRVGGPIPVVLNGEFLAGVENGYIGGRAAGADDNGGSGDILEIFQEIVRELVWCSIDRKSACLFFTINRGHQLGVKYVRLPKKSAM</sequence>